<proteinExistence type="predicted"/>
<evidence type="ECO:0000259" key="1">
    <source>
        <dbReference type="Pfam" id="PF13085"/>
    </source>
</evidence>
<dbReference type="InterPro" id="IPR006058">
    <property type="entry name" value="2Fe2S_fd_BS"/>
</dbReference>
<dbReference type="GO" id="GO:0009055">
    <property type="term" value="F:electron transfer activity"/>
    <property type="evidence" value="ECO:0007669"/>
    <property type="project" value="InterPro"/>
</dbReference>
<feature type="domain" description="Succinate dehydogenase/fumarate reductase N-terminal" evidence="1">
    <location>
        <begin position="9"/>
        <end position="77"/>
    </location>
</feature>
<dbReference type="InterPro" id="IPR012675">
    <property type="entry name" value="Beta-grasp_dom_sf"/>
</dbReference>
<organism evidence="2">
    <name type="scientific">human gut metagenome</name>
    <dbReference type="NCBI Taxonomy" id="408170"/>
    <lineage>
        <taxon>unclassified sequences</taxon>
        <taxon>metagenomes</taxon>
        <taxon>organismal metagenomes</taxon>
    </lineage>
</organism>
<dbReference type="Gene3D" id="3.10.20.30">
    <property type="match status" value="1"/>
</dbReference>
<dbReference type="InterPro" id="IPR025192">
    <property type="entry name" value="Succ_DH/fum_Rdtase_N"/>
</dbReference>
<reference evidence="2" key="1">
    <citation type="journal article" date="2013" name="Environ. Microbiol.">
        <title>Microbiota from the distal guts of lean and obese adolescents exhibit partial functional redundancy besides clear differences in community structure.</title>
        <authorList>
            <person name="Ferrer M."/>
            <person name="Ruiz A."/>
            <person name="Lanza F."/>
            <person name="Haange S.B."/>
            <person name="Oberbach A."/>
            <person name="Till H."/>
            <person name="Bargiela R."/>
            <person name="Campoy C."/>
            <person name="Segura M.T."/>
            <person name="Richter M."/>
            <person name="von Bergen M."/>
            <person name="Seifert J."/>
            <person name="Suarez A."/>
        </authorList>
    </citation>
    <scope>NUCLEOTIDE SEQUENCE</scope>
</reference>
<gene>
    <name evidence="2" type="ORF">OBE_07573</name>
</gene>
<dbReference type="EMBL" id="AJWZ01005204">
    <property type="protein sequence ID" value="EKC63229.1"/>
    <property type="molecule type" value="Genomic_DNA"/>
</dbReference>
<accession>K1T6R2</accession>
<comment type="caution">
    <text evidence="2">The sequence shown here is derived from an EMBL/GenBank/DDBJ whole genome shotgun (WGS) entry which is preliminary data.</text>
</comment>
<dbReference type="GO" id="GO:0051537">
    <property type="term" value="F:2 iron, 2 sulfur cluster binding"/>
    <property type="evidence" value="ECO:0007669"/>
    <property type="project" value="InterPro"/>
</dbReference>
<protein>
    <submittedName>
        <fullName evidence="2">Fumarate reductase, iron-sulfur protein</fullName>
    </submittedName>
</protein>
<sequence>MARNISFTVKYWKQDGPTAQGHFDTHEMKNIPDDTSFLEMLDILNEELIESGQEPFVFDHDCREGICGMCSLYINGT</sequence>
<dbReference type="SUPFAM" id="SSF54292">
    <property type="entry name" value="2Fe-2S ferredoxin-like"/>
    <property type="match status" value="1"/>
</dbReference>
<dbReference type="Pfam" id="PF13085">
    <property type="entry name" value="Fer2_3"/>
    <property type="match status" value="1"/>
</dbReference>
<evidence type="ECO:0000313" key="2">
    <source>
        <dbReference type="EMBL" id="EKC63229.1"/>
    </source>
</evidence>
<dbReference type="AlphaFoldDB" id="K1T6R2"/>
<dbReference type="InterPro" id="IPR036010">
    <property type="entry name" value="2Fe-2S_ferredoxin-like_sf"/>
</dbReference>
<dbReference type="PROSITE" id="PS00197">
    <property type="entry name" value="2FE2S_FER_1"/>
    <property type="match status" value="1"/>
</dbReference>
<feature type="non-terminal residue" evidence="2">
    <location>
        <position position="77"/>
    </location>
</feature>
<name>K1T6R2_9ZZZZ</name>